<protein>
    <submittedName>
        <fullName evidence="1">Uncharacterized protein</fullName>
    </submittedName>
</protein>
<dbReference type="OrthoDB" id="6123510at2759"/>
<name>A0A816BPP9_9BILA</name>
<proteinExistence type="predicted"/>
<sequence>FNVPQHLNIVRFIKYVENWITGAIFSPDIWNLFDFIGLRPRINNPIEGYHNKQNRYVTANPNILHWINSIQKEETNAATRLLQEIQDFSSTKPMGCSREELKMN</sequence>
<comment type="caution">
    <text evidence="1">The sequence shown here is derived from an EMBL/GenBank/DDBJ whole genome shotgun (WGS) entry which is preliminary data.</text>
</comment>
<evidence type="ECO:0000313" key="1">
    <source>
        <dbReference type="EMBL" id="CAF1614256.1"/>
    </source>
</evidence>
<evidence type="ECO:0000313" key="3">
    <source>
        <dbReference type="Proteomes" id="UP000663829"/>
    </source>
</evidence>
<dbReference type="AlphaFoldDB" id="A0A816BPP9"/>
<dbReference type="Proteomes" id="UP000663829">
    <property type="component" value="Unassembled WGS sequence"/>
</dbReference>
<reference evidence="1" key="1">
    <citation type="submission" date="2021-02" db="EMBL/GenBank/DDBJ databases">
        <authorList>
            <person name="Nowell W R."/>
        </authorList>
    </citation>
    <scope>NUCLEOTIDE SEQUENCE</scope>
</reference>
<accession>A0A816BPP9</accession>
<dbReference type="EMBL" id="CAJNOQ010038863">
    <property type="protein sequence ID" value="CAF1614256.1"/>
    <property type="molecule type" value="Genomic_DNA"/>
</dbReference>
<organism evidence="1 3">
    <name type="scientific">Didymodactylos carnosus</name>
    <dbReference type="NCBI Taxonomy" id="1234261"/>
    <lineage>
        <taxon>Eukaryota</taxon>
        <taxon>Metazoa</taxon>
        <taxon>Spiralia</taxon>
        <taxon>Gnathifera</taxon>
        <taxon>Rotifera</taxon>
        <taxon>Eurotatoria</taxon>
        <taxon>Bdelloidea</taxon>
        <taxon>Philodinida</taxon>
        <taxon>Philodinidae</taxon>
        <taxon>Didymodactylos</taxon>
    </lineage>
</organism>
<evidence type="ECO:0000313" key="2">
    <source>
        <dbReference type="EMBL" id="CAF4499632.1"/>
    </source>
</evidence>
<dbReference type="Proteomes" id="UP000681722">
    <property type="component" value="Unassembled WGS sequence"/>
</dbReference>
<dbReference type="EMBL" id="CAJOBC010105752">
    <property type="protein sequence ID" value="CAF4499632.1"/>
    <property type="molecule type" value="Genomic_DNA"/>
</dbReference>
<feature type="non-terminal residue" evidence="1">
    <location>
        <position position="104"/>
    </location>
</feature>
<gene>
    <name evidence="1" type="ORF">GPM918_LOCUS43308</name>
    <name evidence="2" type="ORF">SRO942_LOCUS44767</name>
</gene>
<keyword evidence="3" id="KW-1185">Reference proteome</keyword>